<dbReference type="RefSeq" id="XP_041287123.1">
    <property type="nucleotide sequence ID" value="XM_041438854.1"/>
</dbReference>
<dbReference type="GeneID" id="64701113"/>
<accession>A0A9P7JNA7</accession>
<keyword evidence="1" id="KW-0472">Membrane</keyword>
<feature type="transmembrane region" description="Helical" evidence="1">
    <location>
        <begin position="59"/>
        <end position="87"/>
    </location>
</feature>
<gene>
    <name evidence="3" type="ORF">F5147DRAFT_720964</name>
</gene>
<evidence type="ECO:0000313" key="4">
    <source>
        <dbReference type="Proteomes" id="UP000823399"/>
    </source>
</evidence>
<protein>
    <recommendedName>
        <fullName evidence="5">Secreted peptide</fullName>
    </recommendedName>
</protein>
<evidence type="ECO:0000256" key="2">
    <source>
        <dbReference type="SAM" id="SignalP"/>
    </source>
</evidence>
<dbReference type="EMBL" id="JABBWM010000085">
    <property type="protein sequence ID" value="KAG2093297.1"/>
    <property type="molecule type" value="Genomic_DNA"/>
</dbReference>
<dbReference type="Proteomes" id="UP000823399">
    <property type="component" value="Unassembled WGS sequence"/>
</dbReference>
<keyword evidence="4" id="KW-1185">Reference proteome</keyword>
<sequence length="136" mass="14950">MLTFLRVHVVCASLIGVLAPRLHCLAISLKPPVISLLIIVQSNLFLSPNANHPIGLPHYVLSILVSLSATVVPVLFCFFFCIFLLLFHAVHRPSFHATCINSISPCRVDQSVSSQQVCFVDAAHHTYHLLAVSQIL</sequence>
<keyword evidence="2" id="KW-0732">Signal</keyword>
<name>A0A9P7JNA7_9AGAM</name>
<feature type="chain" id="PRO_5040120924" description="Secreted peptide" evidence="2">
    <location>
        <begin position="20"/>
        <end position="136"/>
    </location>
</feature>
<evidence type="ECO:0000313" key="3">
    <source>
        <dbReference type="EMBL" id="KAG2093297.1"/>
    </source>
</evidence>
<keyword evidence="1" id="KW-1133">Transmembrane helix</keyword>
<organism evidence="3 4">
    <name type="scientific">Suillus discolor</name>
    <dbReference type="NCBI Taxonomy" id="1912936"/>
    <lineage>
        <taxon>Eukaryota</taxon>
        <taxon>Fungi</taxon>
        <taxon>Dikarya</taxon>
        <taxon>Basidiomycota</taxon>
        <taxon>Agaricomycotina</taxon>
        <taxon>Agaricomycetes</taxon>
        <taxon>Agaricomycetidae</taxon>
        <taxon>Boletales</taxon>
        <taxon>Suillineae</taxon>
        <taxon>Suillaceae</taxon>
        <taxon>Suillus</taxon>
    </lineage>
</organism>
<evidence type="ECO:0008006" key="5">
    <source>
        <dbReference type="Google" id="ProtNLM"/>
    </source>
</evidence>
<keyword evidence="1" id="KW-0812">Transmembrane</keyword>
<evidence type="ECO:0000256" key="1">
    <source>
        <dbReference type="SAM" id="Phobius"/>
    </source>
</evidence>
<dbReference type="OrthoDB" id="10499666at2759"/>
<dbReference type="AlphaFoldDB" id="A0A9P7JNA7"/>
<reference evidence="3" key="1">
    <citation type="journal article" date="2020" name="New Phytol.">
        <title>Comparative genomics reveals dynamic genome evolution in host specialist ectomycorrhizal fungi.</title>
        <authorList>
            <person name="Lofgren L.A."/>
            <person name="Nguyen N.H."/>
            <person name="Vilgalys R."/>
            <person name="Ruytinx J."/>
            <person name="Liao H.L."/>
            <person name="Branco S."/>
            <person name="Kuo A."/>
            <person name="LaButti K."/>
            <person name="Lipzen A."/>
            <person name="Andreopoulos W."/>
            <person name="Pangilinan J."/>
            <person name="Riley R."/>
            <person name="Hundley H."/>
            <person name="Na H."/>
            <person name="Barry K."/>
            <person name="Grigoriev I.V."/>
            <person name="Stajich J.E."/>
            <person name="Kennedy P.G."/>
        </authorList>
    </citation>
    <scope>NUCLEOTIDE SEQUENCE</scope>
    <source>
        <strain evidence="3">FC423</strain>
    </source>
</reference>
<proteinExistence type="predicted"/>
<feature type="signal peptide" evidence="2">
    <location>
        <begin position="1"/>
        <end position="19"/>
    </location>
</feature>
<comment type="caution">
    <text evidence="3">The sequence shown here is derived from an EMBL/GenBank/DDBJ whole genome shotgun (WGS) entry which is preliminary data.</text>
</comment>